<dbReference type="GO" id="GO:0016788">
    <property type="term" value="F:hydrolase activity, acting on ester bonds"/>
    <property type="evidence" value="ECO:0007669"/>
    <property type="project" value="UniProtKB-ARBA"/>
</dbReference>
<dbReference type="SUPFAM" id="SSF52266">
    <property type="entry name" value="SGNH hydrolase"/>
    <property type="match status" value="1"/>
</dbReference>
<evidence type="ECO:0000313" key="3">
    <source>
        <dbReference type="Proteomes" id="UP000231962"/>
    </source>
</evidence>
<evidence type="ECO:0000313" key="2">
    <source>
        <dbReference type="EMBL" id="PJZ72839.1"/>
    </source>
</evidence>
<evidence type="ECO:0000313" key="4">
    <source>
        <dbReference type="Proteomes" id="UP000231990"/>
    </source>
</evidence>
<accession>A0A2M9ZLD5</accession>
<reference evidence="3 4" key="1">
    <citation type="submission" date="2017-07" db="EMBL/GenBank/DDBJ databases">
        <title>Leptospira spp. isolated from tropical soils.</title>
        <authorList>
            <person name="Thibeaux R."/>
            <person name="Iraola G."/>
            <person name="Ferres I."/>
            <person name="Bierque E."/>
            <person name="Girault D."/>
            <person name="Soupe-Gilbert M.-E."/>
            <person name="Picardeau M."/>
            <person name="Goarant C."/>
        </authorList>
    </citation>
    <scope>NUCLEOTIDE SEQUENCE [LARGE SCALE GENOMIC DNA]</scope>
    <source>
        <strain evidence="2 4">FH1-B-B1</strain>
        <strain evidence="1 3">FH1-B-C1</strain>
    </source>
</reference>
<dbReference type="AlphaFoldDB" id="A0A2M9ZLD5"/>
<dbReference type="InterPro" id="IPR036514">
    <property type="entry name" value="SGNH_hydro_sf"/>
</dbReference>
<name>A0A2M9ZLD5_9LEPT</name>
<evidence type="ECO:0008006" key="5">
    <source>
        <dbReference type="Google" id="ProtNLM"/>
    </source>
</evidence>
<organism evidence="2 4">
    <name type="scientific">Leptospira perolatii</name>
    <dbReference type="NCBI Taxonomy" id="2023191"/>
    <lineage>
        <taxon>Bacteria</taxon>
        <taxon>Pseudomonadati</taxon>
        <taxon>Spirochaetota</taxon>
        <taxon>Spirochaetia</taxon>
        <taxon>Leptospirales</taxon>
        <taxon>Leptospiraceae</taxon>
        <taxon>Leptospira</taxon>
    </lineage>
</organism>
<comment type="caution">
    <text evidence="2">The sequence shown here is derived from an EMBL/GenBank/DDBJ whole genome shotgun (WGS) entry which is preliminary data.</text>
</comment>
<keyword evidence="3" id="KW-1185">Reference proteome</keyword>
<evidence type="ECO:0000313" key="1">
    <source>
        <dbReference type="EMBL" id="PJZ70277.1"/>
    </source>
</evidence>
<gene>
    <name evidence="1" type="ORF">CH360_06645</name>
    <name evidence="2" type="ORF">CH373_12325</name>
</gene>
<sequence length="232" mass="27102">MRSLMRILIVADSLGMPRKDLELEKVWTYRISEFFLNKNNIIPFLIRGGTTNNLVESMGDYLNHFKPNCVIVQLGICDCVRRGIPQRYLRVIQAIPFLSKVVRKIAKKYHYFLTKIFENRYVEPVKFRENIVSFMQAASEKKVNVYFIRIASPGNYLVRMTFNAEKDINAYNQILQNECAKYSNSKYLDPFAHKAVAEYIFEVDGHHINELGNDLVFKIVKKEIQGLHKKKA</sequence>
<dbReference type="Gene3D" id="3.40.50.1110">
    <property type="entry name" value="SGNH hydrolase"/>
    <property type="match status" value="1"/>
</dbReference>
<dbReference type="OrthoDB" id="9204540at2"/>
<dbReference type="Proteomes" id="UP000231962">
    <property type="component" value="Unassembled WGS sequence"/>
</dbReference>
<protein>
    <recommendedName>
        <fullName evidence="5">SGNH hydrolase-type esterase domain-containing protein</fullName>
    </recommendedName>
</protein>
<proteinExistence type="predicted"/>
<dbReference type="Proteomes" id="UP000231990">
    <property type="component" value="Unassembled WGS sequence"/>
</dbReference>
<dbReference type="EMBL" id="NPDY01000004">
    <property type="protein sequence ID" value="PJZ70277.1"/>
    <property type="molecule type" value="Genomic_DNA"/>
</dbReference>
<dbReference type="EMBL" id="NPDZ01000007">
    <property type="protein sequence ID" value="PJZ72839.1"/>
    <property type="molecule type" value="Genomic_DNA"/>
</dbReference>
<dbReference type="RefSeq" id="WP_100713239.1">
    <property type="nucleotide sequence ID" value="NZ_NPDY01000004.1"/>
</dbReference>